<dbReference type="InterPro" id="IPR018485">
    <property type="entry name" value="FGGY_C"/>
</dbReference>
<dbReference type="InterPro" id="IPR018484">
    <property type="entry name" value="FGGY_N"/>
</dbReference>
<dbReference type="EMBL" id="SSMQ01000053">
    <property type="protein sequence ID" value="TKC99758.1"/>
    <property type="molecule type" value="Genomic_DNA"/>
</dbReference>
<keyword evidence="2" id="KW-0808">Transferase</keyword>
<evidence type="ECO:0000256" key="2">
    <source>
        <dbReference type="ARBA" id="ARBA00022679"/>
    </source>
</evidence>
<dbReference type="FunFam" id="3.30.420.40:FF:000101">
    <property type="entry name" value="FGGY carbohydrate kinase domain-containing protein"/>
    <property type="match status" value="1"/>
</dbReference>
<reference evidence="6 7" key="1">
    <citation type="submission" date="2019-04" db="EMBL/GenBank/DDBJ databases">
        <authorList>
            <person name="Li Y."/>
            <person name="Wang J."/>
        </authorList>
    </citation>
    <scope>NUCLEOTIDE SEQUENCE [LARGE SCALE GENOMIC DNA]</scope>
    <source>
        <strain evidence="6 7">DSM 14668</strain>
    </source>
</reference>
<feature type="domain" description="Carbohydrate kinase FGGY C-terminal" evidence="5">
    <location>
        <begin position="290"/>
        <end position="497"/>
    </location>
</feature>
<organism evidence="6 7">
    <name type="scientific">Polyangium fumosum</name>
    <dbReference type="NCBI Taxonomy" id="889272"/>
    <lineage>
        <taxon>Bacteria</taxon>
        <taxon>Pseudomonadati</taxon>
        <taxon>Myxococcota</taxon>
        <taxon>Polyangia</taxon>
        <taxon>Polyangiales</taxon>
        <taxon>Polyangiaceae</taxon>
        <taxon>Polyangium</taxon>
    </lineage>
</organism>
<evidence type="ECO:0000256" key="3">
    <source>
        <dbReference type="ARBA" id="ARBA00022777"/>
    </source>
</evidence>
<dbReference type="AlphaFoldDB" id="A0A4U1IYT0"/>
<evidence type="ECO:0000313" key="6">
    <source>
        <dbReference type="EMBL" id="TKC99758.1"/>
    </source>
</evidence>
<dbReference type="PANTHER" id="PTHR43435">
    <property type="entry name" value="RIBULOKINASE"/>
    <property type="match status" value="1"/>
</dbReference>
<keyword evidence="7" id="KW-1185">Reference proteome</keyword>
<dbReference type="InterPro" id="IPR043129">
    <property type="entry name" value="ATPase_NBD"/>
</dbReference>
<dbReference type="Proteomes" id="UP000309215">
    <property type="component" value="Unassembled WGS sequence"/>
</dbReference>
<dbReference type="OrthoDB" id="9805576at2"/>
<dbReference type="InterPro" id="IPR000577">
    <property type="entry name" value="Carb_kinase_FGGY"/>
</dbReference>
<evidence type="ECO:0000259" key="4">
    <source>
        <dbReference type="Pfam" id="PF00370"/>
    </source>
</evidence>
<dbReference type="PANTHER" id="PTHR43435:SF4">
    <property type="entry name" value="FGGY CARBOHYDRATE KINASE DOMAIN-CONTAINING PROTEIN"/>
    <property type="match status" value="1"/>
</dbReference>
<name>A0A4U1IYT0_9BACT</name>
<dbReference type="Gene3D" id="1.20.58.2240">
    <property type="match status" value="1"/>
</dbReference>
<feature type="domain" description="Carbohydrate kinase FGGY N-terminal" evidence="4">
    <location>
        <begin position="6"/>
        <end position="269"/>
    </location>
</feature>
<dbReference type="InterPro" id="IPR006003">
    <property type="entry name" value="FGGY_RbtK-like"/>
</dbReference>
<dbReference type="Gene3D" id="3.30.420.40">
    <property type="match status" value="1"/>
</dbReference>
<dbReference type="PIRSF" id="PIRSF000538">
    <property type="entry name" value="GlpK"/>
    <property type="match status" value="1"/>
</dbReference>
<sequence length="554" mass="59184">MQDRHYLGIDVGTGSVRAALFDGQGRKLGIGVRPISLHRPAPDFVEQSSDEIWAAACEATRSALREAGDRPEFVVGVGFDATCSLVLLDEGDRPVTVSPTGDDRWNVIVWMDHRAIEEAARINAGGHEVLRYVGGVISPEMQTPKLLWLATHLGASYRRAARFLDLPDFLAYRATGSDVRSLCTTVCKWTYLGHEPGADGSIGRWDDTYFRSIGLGDLVDEGFARIGKRVRPMGERAGGLTERAAAELGLRAGTAVAVPIIDAHAGGLGLLGIPTKGVAPDEGAMEERLALIGGTSTCHMASSREARFVPGVWGPYNSAMIPGLWLTEGGQSATGALIDHVVHAHARGPELAEEARRRGTTVYALLNERLDALAAKAAFPAAITRDVHVLPDHHGNRSPRADPTLKGMVSGLGLADDVDALAVLYLATIQALAHGTRHILTAMNQAGYRIEALYATGGDTKNPVFVREHADVTGCRVILPREPEAVLLGAAILGAVASGDQPTVLAAMGAMSEAGAVVTPTGGEVARFHDRKHRVFLRMYEDQMAYRALMREDA</sequence>
<accession>A0A4U1IYT0</accession>
<evidence type="ECO:0000313" key="7">
    <source>
        <dbReference type="Proteomes" id="UP000309215"/>
    </source>
</evidence>
<evidence type="ECO:0000256" key="1">
    <source>
        <dbReference type="ARBA" id="ARBA00009156"/>
    </source>
</evidence>
<dbReference type="SUPFAM" id="SSF53067">
    <property type="entry name" value="Actin-like ATPase domain"/>
    <property type="match status" value="2"/>
</dbReference>
<comment type="similarity">
    <text evidence="1">Belongs to the FGGY kinase family.</text>
</comment>
<dbReference type="GO" id="GO:0005737">
    <property type="term" value="C:cytoplasm"/>
    <property type="evidence" value="ECO:0007669"/>
    <property type="project" value="TreeGrafter"/>
</dbReference>
<comment type="caution">
    <text evidence="6">The sequence shown here is derived from an EMBL/GenBank/DDBJ whole genome shotgun (WGS) entry which is preliminary data.</text>
</comment>
<dbReference type="Pfam" id="PF02782">
    <property type="entry name" value="FGGY_C"/>
    <property type="match status" value="1"/>
</dbReference>
<dbReference type="RefSeq" id="WP_136933726.1">
    <property type="nucleotide sequence ID" value="NZ_SSMQ01000053.1"/>
</dbReference>
<dbReference type="Pfam" id="PF00370">
    <property type="entry name" value="FGGY_N"/>
    <property type="match status" value="1"/>
</dbReference>
<dbReference type="GO" id="GO:0019321">
    <property type="term" value="P:pentose metabolic process"/>
    <property type="evidence" value="ECO:0007669"/>
    <property type="project" value="TreeGrafter"/>
</dbReference>
<evidence type="ECO:0000259" key="5">
    <source>
        <dbReference type="Pfam" id="PF02782"/>
    </source>
</evidence>
<proteinExistence type="inferred from homology"/>
<keyword evidence="3 6" id="KW-0418">Kinase</keyword>
<gene>
    <name evidence="6" type="ORF">E8A74_36555</name>
</gene>
<dbReference type="NCBIfam" id="TIGR01315">
    <property type="entry name" value="5C_CHO_kinase"/>
    <property type="match status" value="1"/>
</dbReference>
<protein>
    <submittedName>
        <fullName evidence="6">Ribulokinase</fullName>
    </submittedName>
</protein>
<dbReference type="CDD" id="cd07782">
    <property type="entry name" value="ASKHA_NBD_FGGY_D-RBK"/>
    <property type="match status" value="1"/>
</dbReference>
<dbReference type="GO" id="GO:0019150">
    <property type="term" value="F:D-ribulokinase activity"/>
    <property type="evidence" value="ECO:0007669"/>
    <property type="project" value="TreeGrafter"/>
</dbReference>